<dbReference type="STRING" id="281090.Lxx12790"/>
<protein>
    <submittedName>
        <fullName evidence="2">Uncharacterized protein</fullName>
    </submittedName>
</protein>
<dbReference type="KEGG" id="lxx:Lxx12790"/>
<dbReference type="EMBL" id="AE016822">
    <property type="protein sequence ID" value="AAT89119.1"/>
    <property type="molecule type" value="Genomic_DNA"/>
</dbReference>
<evidence type="ECO:0000313" key="3">
    <source>
        <dbReference type="Proteomes" id="UP000001306"/>
    </source>
</evidence>
<dbReference type="AlphaFoldDB" id="Q6AES6"/>
<evidence type="ECO:0000313" key="2">
    <source>
        <dbReference type="EMBL" id="AAT89119.1"/>
    </source>
</evidence>
<sequence>MTTIVLVETASQRPRRIDDRERAERTPYLGEPVAFTERG</sequence>
<evidence type="ECO:0000256" key="1">
    <source>
        <dbReference type="SAM" id="MobiDB-lite"/>
    </source>
</evidence>
<keyword evidence="3" id="KW-1185">Reference proteome</keyword>
<accession>Q6AES6</accession>
<dbReference type="HOGENOM" id="CLU_3312105_0_0_11"/>
<name>Q6AES6_LEIXX</name>
<dbReference type="eggNOG" id="COG0824">
    <property type="taxonomic scope" value="Bacteria"/>
</dbReference>
<organism evidence="2 3">
    <name type="scientific">Leifsonia xyli subsp. xyli (strain CTCB07)</name>
    <dbReference type="NCBI Taxonomy" id="281090"/>
    <lineage>
        <taxon>Bacteria</taxon>
        <taxon>Bacillati</taxon>
        <taxon>Actinomycetota</taxon>
        <taxon>Actinomycetes</taxon>
        <taxon>Micrococcales</taxon>
        <taxon>Microbacteriaceae</taxon>
        <taxon>Leifsonia</taxon>
    </lineage>
</organism>
<feature type="compositionally biased region" description="Basic and acidic residues" evidence="1">
    <location>
        <begin position="15"/>
        <end position="25"/>
    </location>
</feature>
<feature type="region of interest" description="Disordered" evidence="1">
    <location>
        <begin position="15"/>
        <end position="39"/>
    </location>
</feature>
<gene>
    <name evidence="2" type="ordered locus">Lxx12790</name>
</gene>
<reference evidence="2 3" key="1">
    <citation type="journal article" date="2004" name="Mol. Plant Microbe Interact.">
        <title>The genome sequence of the Gram-positive sugarcane pathogen Leifsonia xyli subsp. xyli.</title>
        <authorList>
            <person name="Monteiro-Vitorello C.B."/>
            <person name="Camargo L.E.A."/>
            <person name="Van Sluys M.A."/>
            <person name="Kitajima J.P."/>
            <person name="Truffi D."/>
            <person name="do Amaral A.M."/>
            <person name="Harakava R."/>
            <person name="de Oliveira J.C.F."/>
            <person name="Wood D."/>
            <person name="de Oliveira M.C."/>
            <person name="Miyaki C.Y."/>
            <person name="Takita M.A."/>
            <person name="da Silva A.C.R."/>
            <person name="Furlan L.R."/>
            <person name="Carraro D.M."/>
            <person name="Camarotte G."/>
            <person name="Almeida N.F. Jr."/>
            <person name="Carrer H."/>
            <person name="Coutinho L.L."/>
            <person name="El-Dorry H.A."/>
            <person name="Ferro M.I.T."/>
            <person name="Gagliardi P.R."/>
            <person name="Giglioti E."/>
            <person name="Goldman M.H.S."/>
            <person name="Goldman G.H."/>
            <person name="Kimura E.T."/>
            <person name="Ferro E.S."/>
            <person name="Kuramae E.E."/>
            <person name="Lemos E.G.M."/>
            <person name="Lemos M.V.F."/>
            <person name="Mauro S.M.Z."/>
            <person name="Machado M.A."/>
            <person name="Marino C.L."/>
            <person name="Menck C.F."/>
            <person name="Nunes L.R."/>
            <person name="Oliveira R.C."/>
            <person name="Pereira G.G."/>
            <person name="Siqueira W."/>
            <person name="de Souza A.A."/>
            <person name="Tsai S.M."/>
            <person name="Zanca A.S."/>
            <person name="Simpson A.J.G."/>
            <person name="Brumbley S.M."/>
            <person name="Setubal J.C."/>
        </authorList>
    </citation>
    <scope>NUCLEOTIDE SEQUENCE [LARGE SCALE GENOMIC DNA]</scope>
    <source>
        <strain evidence="2 3">CTCB07</strain>
    </source>
</reference>
<proteinExistence type="predicted"/>
<dbReference type="Proteomes" id="UP000001306">
    <property type="component" value="Chromosome"/>
</dbReference>